<dbReference type="Pfam" id="PF00005">
    <property type="entry name" value="ABC_tran"/>
    <property type="match status" value="2"/>
</dbReference>
<dbReference type="PROSITE" id="PS00211">
    <property type="entry name" value="ABC_TRANSPORTER_1"/>
    <property type="match status" value="2"/>
</dbReference>
<comment type="catalytic activity">
    <reaction evidence="9">
        <text>a dipeptide(out) + ATP + H2O = a dipeptide(in) + ADP + phosphate + H(+)</text>
        <dbReference type="Rhea" id="RHEA:23120"/>
        <dbReference type="ChEBI" id="CHEBI:15377"/>
        <dbReference type="ChEBI" id="CHEBI:15378"/>
        <dbReference type="ChEBI" id="CHEBI:30616"/>
        <dbReference type="ChEBI" id="CHEBI:43474"/>
        <dbReference type="ChEBI" id="CHEBI:90799"/>
        <dbReference type="ChEBI" id="CHEBI:456216"/>
        <dbReference type="EC" id="7.4.2.9"/>
    </reaction>
</comment>
<keyword evidence="7" id="KW-0472">Membrane</keyword>
<evidence type="ECO:0000256" key="6">
    <source>
        <dbReference type="ARBA" id="ARBA00022840"/>
    </source>
</evidence>
<dbReference type="AlphaFoldDB" id="A0A378I302"/>
<dbReference type="NCBIfam" id="NF008453">
    <property type="entry name" value="PRK11308.1"/>
    <property type="match status" value="2"/>
</dbReference>
<keyword evidence="11" id="KW-0378">Hydrolase</keyword>
<dbReference type="InterPro" id="IPR017871">
    <property type="entry name" value="ABC_transporter-like_CS"/>
</dbReference>
<dbReference type="Gene3D" id="3.40.50.300">
    <property type="entry name" value="P-loop containing nucleotide triphosphate hydrolases"/>
    <property type="match status" value="2"/>
</dbReference>
<evidence type="ECO:0000313" key="11">
    <source>
        <dbReference type="EMBL" id="STX29567.1"/>
    </source>
</evidence>
<keyword evidence="3" id="KW-0813">Transport</keyword>
<name>A0A378I302_9GAMM</name>
<dbReference type="GO" id="GO:0015833">
    <property type="term" value="P:peptide transport"/>
    <property type="evidence" value="ECO:0007669"/>
    <property type="project" value="InterPro"/>
</dbReference>
<gene>
    <name evidence="11" type="primary">gsiA</name>
    <name evidence="11" type="ORF">NCTC13315_02110</name>
</gene>
<dbReference type="GO" id="GO:0005886">
    <property type="term" value="C:plasma membrane"/>
    <property type="evidence" value="ECO:0007669"/>
    <property type="project" value="UniProtKB-SubCell"/>
</dbReference>
<evidence type="ECO:0000313" key="12">
    <source>
        <dbReference type="Proteomes" id="UP000254968"/>
    </source>
</evidence>
<dbReference type="NCBIfam" id="NF007739">
    <property type="entry name" value="PRK10419.1"/>
    <property type="match status" value="2"/>
</dbReference>
<comment type="subcellular location">
    <subcellularLocation>
        <location evidence="1">Cell inner membrane</location>
        <topology evidence="1">Peripheral membrane protein</topology>
    </subcellularLocation>
</comment>
<dbReference type="SMART" id="SM00382">
    <property type="entry name" value="AAA"/>
    <property type="match status" value="2"/>
</dbReference>
<comment type="similarity">
    <text evidence="2">Belongs to the ABC transporter superfamily.</text>
</comment>
<dbReference type="GO" id="GO:0016887">
    <property type="term" value="F:ATP hydrolysis activity"/>
    <property type="evidence" value="ECO:0007669"/>
    <property type="project" value="InterPro"/>
</dbReference>
<dbReference type="OrthoDB" id="9784450at2"/>
<dbReference type="SUPFAM" id="SSF52540">
    <property type="entry name" value="P-loop containing nucleoside triphosphate hydrolases"/>
    <property type="match status" value="2"/>
</dbReference>
<accession>A0A378I302</accession>
<dbReference type="EC" id="7.4.2.9" evidence="8"/>
<sequence length="602" mass="66640">MTELARVNCLKVGFQTDRGITTAVDNMNLDLKPGETLALLGESGCGKSLTALAIMRLLPNNAGYGERSTINVGSQDILALPESNMRSLRGKKVAIVFQEPMTALNPVLRIEEQLAEALLQHQSLSTAALRQRMLDLLTTVEIPDPSLRLRQYPHQLSGGQKQRIVIAMALANNPDILIADEPTTALDVVIQAQILALLKKLQREHHMSILLITHDLAVVKAMADRVCVMYAGHLVEEATIVDFFRQVKHPYSQQLLASIPSYHKRHQPLQMIAGSVPTLENLPSGCRFHPRCAHAFSPCPTEIPALQNLDNHLVRCHLYPTHKQPPPLPQAEKDLLTGLSNHELLLAVTNLKVHYQAGHGLLKRKRKLIKAVDGVSLNLYKGKTLALVGESGCGKTTVSRALLRLLPITAGEINYRGQPIQTLHGSSLKDYRKRVQIIFQDPYSSLNPRLTISDIIAEGMIAQGMAKAVIKRRQLQLLEQVNLPKTSLERYPHQFSGGQRQRICIARALASEPDILICDEPTSALDVSVQAQLLNLLKNLQLELGISYLFITHNMAVVAYFADDVLVMKDGKIIEEGTCEAIFSHPQQEYTRQLLASVLSVN</sequence>
<feature type="domain" description="ABC transporter" evidence="10">
    <location>
        <begin position="346"/>
        <end position="595"/>
    </location>
</feature>
<dbReference type="FunFam" id="3.40.50.300:FF:000016">
    <property type="entry name" value="Oligopeptide ABC transporter ATP-binding component"/>
    <property type="match status" value="2"/>
</dbReference>
<keyword evidence="5" id="KW-0547">Nucleotide-binding</keyword>
<evidence type="ECO:0000256" key="8">
    <source>
        <dbReference type="ARBA" id="ARBA00038852"/>
    </source>
</evidence>
<evidence type="ECO:0000256" key="2">
    <source>
        <dbReference type="ARBA" id="ARBA00005417"/>
    </source>
</evidence>
<organism evidence="11 12">
    <name type="scientific">Legionella beliardensis</name>
    <dbReference type="NCBI Taxonomy" id="91822"/>
    <lineage>
        <taxon>Bacteria</taxon>
        <taxon>Pseudomonadati</taxon>
        <taxon>Pseudomonadota</taxon>
        <taxon>Gammaproteobacteria</taxon>
        <taxon>Legionellales</taxon>
        <taxon>Legionellaceae</taxon>
        <taxon>Legionella</taxon>
    </lineage>
</organism>
<dbReference type="Pfam" id="PF08352">
    <property type="entry name" value="oligo_HPY"/>
    <property type="match status" value="2"/>
</dbReference>
<dbReference type="PANTHER" id="PTHR43297">
    <property type="entry name" value="OLIGOPEPTIDE TRANSPORT ATP-BINDING PROTEIN APPD"/>
    <property type="match status" value="1"/>
</dbReference>
<dbReference type="InterPro" id="IPR003439">
    <property type="entry name" value="ABC_transporter-like_ATP-bd"/>
</dbReference>
<dbReference type="GO" id="GO:0005524">
    <property type="term" value="F:ATP binding"/>
    <property type="evidence" value="ECO:0007669"/>
    <property type="project" value="UniProtKB-KW"/>
</dbReference>
<dbReference type="GO" id="GO:0055085">
    <property type="term" value="P:transmembrane transport"/>
    <property type="evidence" value="ECO:0007669"/>
    <property type="project" value="UniProtKB-ARBA"/>
</dbReference>
<dbReference type="Proteomes" id="UP000254968">
    <property type="component" value="Unassembled WGS sequence"/>
</dbReference>
<dbReference type="InterPro" id="IPR027417">
    <property type="entry name" value="P-loop_NTPase"/>
</dbReference>
<dbReference type="InterPro" id="IPR003593">
    <property type="entry name" value="AAA+_ATPase"/>
</dbReference>
<dbReference type="PANTHER" id="PTHR43297:SF2">
    <property type="entry name" value="DIPEPTIDE TRANSPORT ATP-BINDING PROTEIN DPPD"/>
    <property type="match status" value="1"/>
</dbReference>
<feature type="domain" description="ABC transporter" evidence="10">
    <location>
        <begin position="7"/>
        <end position="256"/>
    </location>
</feature>
<keyword evidence="6" id="KW-0067">ATP-binding</keyword>
<dbReference type="PROSITE" id="PS50893">
    <property type="entry name" value="ABC_TRANSPORTER_2"/>
    <property type="match status" value="2"/>
</dbReference>
<dbReference type="InterPro" id="IPR013563">
    <property type="entry name" value="Oligopep_ABC_C"/>
</dbReference>
<evidence type="ECO:0000256" key="3">
    <source>
        <dbReference type="ARBA" id="ARBA00022448"/>
    </source>
</evidence>
<keyword evidence="12" id="KW-1185">Reference proteome</keyword>
<dbReference type="CDD" id="cd03257">
    <property type="entry name" value="ABC_NikE_OppD_transporters"/>
    <property type="match status" value="2"/>
</dbReference>
<keyword evidence="4" id="KW-1003">Cell membrane</keyword>
<evidence type="ECO:0000256" key="7">
    <source>
        <dbReference type="ARBA" id="ARBA00023136"/>
    </source>
</evidence>
<dbReference type="RefSeq" id="WP_115303231.1">
    <property type="nucleotide sequence ID" value="NZ_CAAAHO010000002.1"/>
</dbReference>
<evidence type="ECO:0000259" key="10">
    <source>
        <dbReference type="PROSITE" id="PS50893"/>
    </source>
</evidence>
<protein>
    <recommendedName>
        <fullName evidence="8">ABC-type dipeptide transporter</fullName>
        <ecNumber evidence="8">7.4.2.9</ecNumber>
    </recommendedName>
</protein>
<evidence type="ECO:0000256" key="1">
    <source>
        <dbReference type="ARBA" id="ARBA00004417"/>
    </source>
</evidence>
<dbReference type="InterPro" id="IPR050388">
    <property type="entry name" value="ABC_Ni/Peptide_Import"/>
</dbReference>
<reference evidence="11 12" key="1">
    <citation type="submission" date="2018-06" db="EMBL/GenBank/DDBJ databases">
        <authorList>
            <consortium name="Pathogen Informatics"/>
            <person name="Doyle S."/>
        </authorList>
    </citation>
    <scope>NUCLEOTIDE SEQUENCE [LARGE SCALE GENOMIC DNA]</scope>
    <source>
        <strain evidence="11 12">NCTC13315</strain>
    </source>
</reference>
<proteinExistence type="inferred from homology"/>
<dbReference type="NCBIfam" id="TIGR01727">
    <property type="entry name" value="oligo_HPY"/>
    <property type="match status" value="1"/>
</dbReference>
<evidence type="ECO:0000256" key="5">
    <source>
        <dbReference type="ARBA" id="ARBA00022741"/>
    </source>
</evidence>
<evidence type="ECO:0000256" key="4">
    <source>
        <dbReference type="ARBA" id="ARBA00022475"/>
    </source>
</evidence>
<evidence type="ECO:0000256" key="9">
    <source>
        <dbReference type="ARBA" id="ARBA00047356"/>
    </source>
</evidence>
<dbReference type="EMBL" id="UGNV01000001">
    <property type="protein sequence ID" value="STX29567.1"/>
    <property type="molecule type" value="Genomic_DNA"/>
</dbReference>